<feature type="transmembrane region" description="Helical" evidence="1">
    <location>
        <begin position="121"/>
        <end position="137"/>
    </location>
</feature>
<dbReference type="PATRIC" id="fig|1345697.3.peg.2244"/>
<feature type="transmembrane region" description="Helical" evidence="1">
    <location>
        <begin position="56"/>
        <end position="77"/>
    </location>
</feature>
<keyword evidence="1" id="KW-0812">Transmembrane</keyword>
<feature type="transmembrane region" description="Helical" evidence="1">
    <location>
        <begin position="144"/>
        <end position="160"/>
    </location>
</feature>
<dbReference type="KEGG" id="gjf:M493_11575"/>
<dbReference type="EMBL" id="CP006254">
    <property type="protein sequence ID" value="AGT32563.1"/>
    <property type="molecule type" value="Genomic_DNA"/>
</dbReference>
<dbReference type="Pfam" id="PF02517">
    <property type="entry name" value="Rce1-like"/>
    <property type="match status" value="1"/>
</dbReference>
<evidence type="ECO:0000256" key="1">
    <source>
        <dbReference type="SAM" id="Phobius"/>
    </source>
</evidence>
<organism evidence="3 4">
    <name type="scientific">Geobacillus genomosp. 3</name>
    <dbReference type="NCBI Taxonomy" id="1921421"/>
    <lineage>
        <taxon>Bacteria</taxon>
        <taxon>Bacillati</taxon>
        <taxon>Bacillota</taxon>
        <taxon>Bacilli</taxon>
        <taxon>Bacillales</taxon>
        <taxon>Anoxybacillaceae</taxon>
        <taxon>Geobacillus</taxon>
    </lineage>
</organism>
<gene>
    <name evidence="3" type="ORF">M493_11575</name>
</gene>
<dbReference type="HOGENOM" id="CLU_108801_0_0_9"/>
<evidence type="ECO:0000259" key="2">
    <source>
        <dbReference type="Pfam" id="PF02517"/>
    </source>
</evidence>
<dbReference type="RefSeq" id="WP_020960364.1">
    <property type="nucleotide sequence ID" value="NC_022080.4"/>
</dbReference>
<keyword evidence="1" id="KW-0472">Membrane</keyword>
<dbReference type="OrthoDB" id="1523022at2"/>
<dbReference type="Proteomes" id="UP000015500">
    <property type="component" value="Chromosome"/>
</dbReference>
<evidence type="ECO:0000313" key="3">
    <source>
        <dbReference type="EMBL" id="AGT32563.1"/>
    </source>
</evidence>
<evidence type="ECO:0000313" key="4">
    <source>
        <dbReference type="Proteomes" id="UP000015500"/>
    </source>
</evidence>
<protein>
    <submittedName>
        <fullName evidence="3">Membrane protein</fullName>
    </submittedName>
</protein>
<sequence>MRRQSEQIRQMTDREVLFHLYLTQGLLLAVAGGLSPFLFDWAGWRRLWQFHLTDVLLYGVGAAALVLAVDFLAMRYLPRDWHDDGGVNEKIFRSRSIPHLFFLCGLIAVTEEWLFRGIVQTHWGLWAASVIFAALHIRYLEKWFLFFMVMVLSLFLGVLYEQTNSLWVTVTAHFLIDFVLALHIRLNRKTEEERE</sequence>
<keyword evidence="4" id="KW-1185">Reference proteome</keyword>
<accession>S5ZQ09</accession>
<feature type="transmembrane region" description="Helical" evidence="1">
    <location>
        <begin position="21"/>
        <end position="44"/>
    </location>
</feature>
<proteinExistence type="predicted"/>
<dbReference type="STRING" id="1921421.M493_11575"/>
<dbReference type="GO" id="GO:0004175">
    <property type="term" value="F:endopeptidase activity"/>
    <property type="evidence" value="ECO:0007669"/>
    <property type="project" value="UniProtKB-ARBA"/>
</dbReference>
<dbReference type="AlphaFoldDB" id="S5ZQ09"/>
<name>S5ZQ09_GEOG3</name>
<feature type="transmembrane region" description="Helical" evidence="1">
    <location>
        <begin position="166"/>
        <end position="184"/>
    </location>
</feature>
<feature type="transmembrane region" description="Helical" evidence="1">
    <location>
        <begin position="97"/>
        <end position="115"/>
    </location>
</feature>
<keyword evidence="1" id="KW-1133">Transmembrane helix</keyword>
<reference evidence="3 4" key="1">
    <citation type="journal article" date="2014" name="Genome Announc.">
        <title>Complete Genome Sequence of the Thermophilic Polychlorinated Biphenyl Degrader Geobacillus sp. Strain JF8 (NBRC 109937).</title>
        <authorList>
            <person name="Shintani M."/>
            <person name="Ohtsubo Y."/>
            <person name="Fukuda K."/>
            <person name="Hosoyama A."/>
            <person name="Ohji S."/>
            <person name="Yamazoe A."/>
            <person name="Fujita N."/>
            <person name="Nagata Y."/>
            <person name="Tsuda M."/>
            <person name="Hatta T."/>
            <person name="Kimbara K."/>
        </authorList>
    </citation>
    <scope>NUCLEOTIDE SEQUENCE [LARGE SCALE GENOMIC DNA]</scope>
    <source>
        <strain evidence="3 4">JF8</strain>
    </source>
</reference>
<dbReference type="InterPro" id="IPR003675">
    <property type="entry name" value="Rce1/LyrA-like_dom"/>
</dbReference>
<feature type="domain" description="CAAX prenyl protease 2/Lysostaphin resistance protein A-like" evidence="2">
    <location>
        <begin position="96"/>
        <end position="179"/>
    </location>
</feature>
<dbReference type="GO" id="GO:0080120">
    <property type="term" value="P:CAAX-box protein maturation"/>
    <property type="evidence" value="ECO:0007669"/>
    <property type="project" value="UniProtKB-ARBA"/>
</dbReference>